<proteinExistence type="predicted"/>
<dbReference type="AlphaFoldDB" id="A0A9P9WXV7"/>
<dbReference type="Pfam" id="PF00856">
    <property type="entry name" value="SET"/>
    <property type="match status" value="1"/>
</dbReference>
<feature type="compositionally biased region" description="Polar residues" evidence="2">
    <location>
        <begin position="785"/>
        <end position="801"/>
    </location>
</feature>
<keyword evidence="5" id="KW-1185">Reference proteome</keyword>
<feature type="compositionally biased region" description="Basic residues" evidence="2">
    <location>
        <begin position="491"/>
        <end position="504"/>
    </location>
</feature>
<keyword evidence="1" id="KW-0156">Chromatin regulator</keyword>
<dbReference type="GO" id="GO:0070210">
    <property type="term" value="C:Rpd3L-Expanded complex"/>
    <property type="evidence" value="ECO:0007669"/>
    <property type="project" value="TreeGrafter"/>
</dbReference>
<dbReference type="GO" id="GO:0006325">
    <property type="term" value="P:chromatin organization"/>
    <property type="evidence" value="ECO:0007669"/>
    <property type="project" value="UniProtKB-KW"/>
</dbReference>
<evidence type="ECO:0000256" key="1">
    <source>
        <dbReference type="ARBA" id="ARBA00022853"/>
    </source>
</evidence>
<feature type="compositionally biased region" description="Basic residues" evidence="2">
    <location>
        <begin position="126"/>
        <end position="139"/>
    </location>
</feature>
<evidence type="ECO:0000313" key="4">
    <source>
        <dbReference type="EMBL" id="KAI1881319.1"/>
    </source>
</evidence>
<evidence type="ECO:0000256" key="2">
    <source>
        <dbReference type="SAM" id="MobiDB-lite"/>
    </source>
</evidence>
<feature type="compositionally biased region" description="Polar residues" evidence="2">
    <location>
        <begin position="747"/>
        <end position="772"/>
    </location>
</feature>
<protein>
    <recommendedName>
        <fullName evidence="3">SET domain-containing protein</fullName>
    </recommendedName>
</protein>
<feature type="compositionally biased region" description="Polar residues" evidence="2">
    <location>
        <begin position="142"/>
        <end position="157"/>
    </location>
</feature>
<feature type="region of interest" description="Disordered" evidence="2">
    <location>
        <begin position="1"/>
        <end position="23"/>
    </location>
</feature>
<comment type="caution">
    <text evidence="4">The sequence shown here is derived from an EMBL/GenBank/DDBJ whole genome shotgun (WGS) entry which is preliminary data.</text>
</comment>
<dbReference type="Gene3D" id="3.30.40.10">
    <property type="entry name" value="Zinc/RING finger domain, C3HC4 (zinc finger)"/>
    <property type="match status" value="1"/>
</dbReference>
<feature type="compositionally biased region" description="Polar residues" evidence="2">
    <location>
        <begin position="916"/>
        <end position="926"/>
    </location>
</feature>
<gene>
    <name evidence="4" type="ORF">JX265_000145</name>
</gene>
<dbReference type="InterPro" id="IPR011011">
    <property type="entry name" value="Znf_FYVE_PHD"/>
</dbReference>
<dbReference type="InterPro" id="IPR046341">
    <property type="entry name" value="SET_dom_sf"/>
</dbReference>
<dbReference type="SMART" id="SM00317">
    <property type="entry name" value="SET"/>
    <property type="match status" value="1"/>
</dbReference>
<dbReference type="PANTHER" id="PTHR46462:SF3">
    <property type="entry name" value="UPSET, ISOFORM A"/>
    <property type="match status" value="1"/>
</dbReference>
<evidence type="ECO:0000259" key="3">
    <source>
        <dbReference type="PROSITE" id="PS50280"/>
    </source>
</evidence>
<organism evidence="4 5">
    <name type="scientific">Neoarthrinium moseri</name>
    <dbReference type="NCBI Taxonomy" id="1658444"/>
    <lineage>
        <taxon>Eukaryota</taxon>
        <taxon>Fungi</taxon>
        <taxon>Dikarya</taxon>
        <taxon>Ascomycota</taxon>
        <taxon>Pezizomycotina</taxon>
        <taxon>Sordariomycetes</taxon>
        <taxon>Xylariomycetidae</taxon>
        <taxon>Amphisphaeriales</taxon>
        <taxon>Apiosporaceae</taxon>
        <taxon>Neoarthrinium</taxon>
    </lineage>
</organism>
<feature type="region of interest" description="Disordered" evidence="2">
    <location>
        <begin position="110"/>
        <end position="215"/>
    </location>
</feature>
<feature type="compositionally biased region" description="Polar residues" evidence="2">
    <location>
        <begin position="508"/>
        <end position="520"/>
    </location>
</feature>
<dbReference type="SUPFAM" id="SSF57903">
    <property type="entry name" value="FYVE/PHD zinc finger"/>
    <property type="match status" value="1"/>
</dbReference>
<feature type="domain" description="SET" evidence="3">
    <location>
        <begin position="232"/>
        <end position="413"/>
    </location>
</feature>
<feature type="region of interest" description="Disordered" evidence="2">
    <location>
        <begin position="491"/>
        <end position="669"/>
    </location>
</feature>
<reference evidence="4" key="1">
    <citation type="submission" date="2021-03" db="EMBL/GenBank/DDBJ databases">
        <title>Revisited historic fungal species revealed as producer of novel bioactive compounds through whole genome sequencing and comparative genomics.</title>
        <authorList>
            <person name="Vignolle G.A."/>
            <person name="Hochenegger N."/>
            <person name="Mach R.L."/>
            <person name="Mach-Aigner A.R."/>
            <person name="Javad Rahimi M."/>
            <person name="Salim K.A."/>
            <person name="Chan C.M."/>
            <person name="Lim L.B.L."/>
            <person name="Cai F."/>
            <person name="Druzhinina I.S."/>
            <person name="U'Ren J.M."/>
            <person name="Derntl C."/>
        </authorList>
    </citation>
    <scope>NUCLEOTIDE SEQUENCE</scope>
    <source>
        <strain evidence="4">TUCIM 5799</strain>
    </source>
</reference>
<sequence>MTEKLHSLSTHIVPPSQTTVTSPKPVPVLLNHASSKAETVDEEPYTIKCICPFADDDGNTIYCETCDTWQHIECYYPHNVQDALQEDFAHSCVDCKPRLLDRHLAIERQQARRAKVKTAENLTERKPKRPPSKSHKKKTRPNDLQVNGHSGSDSNAKQAGEHHGHKKSKSTHRPSQSISGTAKRSPSYGQKTTNGTSHGHPPSPATTPPDIPTDVEIHNYSSSFLTLYNDDRDIQIVSTNSFAGLEISNVMSFWLRDHDRLQREAGCDYKDVFQQLPPNIDSIKRTPVISHKEHLMAPDTVLHWQYLTTPQSIEKDTPLVELNGQLGFQKDYCADEANRWAELSSPLPFVFFHPELPLYIDTRREGSLARYVRRSCRPNATIDTYLSEGSEYHFWLVSDRRIAPNEQVTIPWDFRFENGERGMKTRQLLGIGVGEMSELPDYDPTQIEQYEGLRTWLSLILSEHGGCACDLGSDCAFRRFYRKYINRSHSKSGAVKKKSRKPKPHAISPTSTGHATNSRAPSEGHGDDVLDNDSGSSHSKPPSRDMTPAPRQGSFDTLGILTEPTDRDKRKVAMVEDSFRRMEQQQPPRKKKRTSDGTVVSKGKRNSSGSAAGLTNGLGERRYVDASTNRSMSGSPQSAIAPNSANHFRAPGSRHGSMPIPSRHSSEGPRPVYCDAAVQTDAVEGEWFSSARSTPRAKRRVVSLSKRLLENRHRLRADLEERRRLSTASPTSVVSALVKMDLDSPKVQNDRLQSPVTSKDNLGATTVKTDSSGDAVMLDVPMASPTDSKTASPTETASSPNVAVKSPELRVQLPPVPTFNSTASVSAATTPMSATGTIVQSPYSSGNLPSPFGASVTTNGVAVHPSPVKKKLSLSDYKSRLSKAAAAKPVGATLKQPVPISEEAKSPTVTDVPMSDSPNAEKTAEQ</sequence>
<evidence type="ECO:0000313" key="5">
    <source>
        <dbReference type="Proteomes" id="UP000829685"/>
    </source>
</evidence>
<dbReference type="PROSITE" id="PS50280">
    <property type="entry name" value="SET"/>
    <property type="match status" value="1"/>
</dbReference>
<feature type="compositionally biased region" description="Polar residues" evidence="2">
    <location>
        <begin position="626"/>
        <end position="646"/>
    </location>
</feature>
<accession>A0A9P9WXV7</accession>
<dbReference type="SUPFAM" id="SSF82199">
    <property type="entry name" value="SET domain"/>
    <property type="match status" value="1"/>
</dbReference>
<dbReference type="GO" id="GO:0034967">
    <property type="term" value="C:Set3 complex"/>
    <property type="evidence" value="ECO:0007669"/>
    <property type="project" value="TreeGrafter"/>
</dbReference>
<dbReference type="Gene3D" id="2.170.270.10">
    <property type="entry name" value="SET domain"/>
    <property type="match status" value="1"/>
</dbReference>
<dbReference type="OrthoDB" id="1928087at2759"/>
<dbReference type="PANTHER" id="PTHR46462">
    <property type="entry name" value="UPSET, ISOFORM A"/>
    <property type="match status" value="1"/>
</dbReference>
<dbReference type="GO" id="GO:0006355">
    <property type="term" value="P:regulation of DNA-templated transcription"/>
    <property type="evidence" value="ECO:0007669"/>
    <property type="project" value="TreeGrafter"/>
</dbReference>
<feature type="region of interest" description="Disordered" evidence="2">
    <location>
        <begin position="882"/>
        <end position="926"/>
    </location>
</feature>
<feature type="compositionally biased region" description="Polar residues" evidence="2">
    <location>
        <begin position="7"/>
        <end position="22"/>
    </location>
</feature>
<feature type="compositionally biased region" description="Pro residues" evidence="2">
    <location>
        <begin position="201"/>
        <end position="211"/>
    </location>
</feature>
<dbReference type="InterPro" id="IPR001214">
    <property type="entry name" value="SET_dom"/>
</dbReference>
<feature type="compositionally biased region" description="Basic residues" evidence="2">
    <location>
        <begin position="163"/>
        <end position="172"/>
    </location>
</feature>
<dbReference type="EMBL" id="JAFIMR010000001">
    <property type="protein sequence ID" value="KAI1881319.1"/>
    <property type="molecule type" value="Genomic_DNA"/>
</dbReference>
<dbReference type="Proteomes" id="UP000829685">
    <property type="component" value="Unassembled WGS sequence"/>
</dbReference>
<feature type="region of interest" description="Disordered" evidence="2">
    <location>
        <begin position="747"/>
        <end position="808"/>
    </location>
</feature>
<feature type="compositionally biased region" description="Polar residues" evidence="2">
    <location>
        <begin position="173"/>
        <end position="197"/>
    </location>
</feature>
<feature type="compositionally biased region" description="Basic and acidic residues" evidence="2">
    <location>
        <begin position="564"/>
        <end position="583"/>
    </location>
</feature>
<dbReference type="InterPro" id="IPR013083">
    <property type="entry name" value="Znf_RING/FYVE/PHD"/>
</dbReference>
<name>A0A9P9WXV7_9PEZI</name>